<evidence type="ECO:0000313" key="2">
    <source>
        <dbReference type="Proteomes" id="UP000595610"/>
    </source>
</evidence>
<sequence>MSTPSAATPSTDNPALPLRVLFCCGVTQNFFDLPREQIGTVWQAYGKMLAAVEAMEGVDVLGIMDDDRLTVGNADNSPWTFYIMADVRDFDTAVAVCNLYRTTPVGDYNLWRYGKIEARVGRALQVPPQHANAT</sequence>
<dbReference type="RefSeq" id="WP_042323446.1">
    <property type="nucleotide sequence ID" value="NZ_CP066075.1"/>
</dbReference>
<proteinExistence type="predicted"/>
<evidence type="ECO:0008006" key="3">
    <source>
        <dbReference type="Google" id="ProtNLM"/>
    </source>
</evidence>
<dbReference type="Proteomes" id="UP000595610">
    <property type="component" value="Chromosome 1"/>
</dbReference>
<dbReference type="EMBL" id="CP066075">
    <property type="protein sequence ID" value="QQC64619.1"/>
    <property type="molecule type" value="Genomic_DNA"/>
</dbReference>
<keyword evidence="2" id="KW-1185">Reference proteome</keyword>
<organism evidence="1 2">
    <name type="scientific">Paraburkholderia ginsengisoli</name>
    <dbReference type="NCBI Taxonomy" id="311231"/>
    <lineage>
        <taxon>Bacteria</taxon>
        <taxon>Pseudomonadati</taxon>
        <taxon>Pseudomonadota</taxon>
        <taxon>Betaproteobacteria</taxon>
        <taxon>Burkholderiales</taxon>
        <taxon>Burkholderiaceae</taxon>
        <taxon>Paraburkholderia</taxon>
    </lineage>
</organism>
<dbReference type="AlphaFoldDB" id="A0A7T4N3M7"/>
<gene>
    <name evidence="1" type="ORF">I6I06_03810</name>
</gene>
<reference evidence="1 2" key="1">
    <citation type="submission" date="2020-12" db="EMBL/GenBank/DDBJ databases">
        <title>FDA dAtabase for Regulatory Grade micrObial Sequences (FDA-ARGOS): Supporting development and validation of Infectious Disease Dx tests.</title>
        <authorList>
            <person name="Nelson B."/>
            <person name="Plummer A."/>
            <person name="Tallon L."/>
            <person name="Sadzewicz L."/>
            <person name="Zhao X."/>
            <person name="Boylan J."/>
            <person name="Ott S."/>
            <person name="Bowen H."/>
            <person name="Vavikolanu K."/>
            <person name="Mehta A."/>
            <person name="Aluvathingal J."/>
            <person name="Nadendla S."/>
            <person name="Myers T."/>
            <person name="Yan Y."/>
            <person name="Sichtig H."/>
        </authorList>
    </citation>
    <scope>NUCLEOTIDE SEQUENCE [LARGE SCALE GENOMIC DNA]</scope>
    <source>
        <strain evidence="1 2">FDAARGOS_1049</strain>
    </source>
</reference>
<protein>
    <recommendedName>
        <fullName evidence="3">IacB</fullName>
    </recommendedName>
</protein>
<accession>A0A7T4N3M7</accession>
<name>A0A7T4N3M7_9BURK</name>
<evidence type="ECO:0000313" key="1">
    <source>
        <dbReference type="EMBL" id="QQC64619.1"/>
    </source>
</evidence>
<dbReference type="KEGG" id="pgis:I6I06_03810"/>